<evidence type="ECO:0000313" key="1">
    <source>
        <dbReference type="EMBL" id="MFD0886031.1"/>
    </source>
</evidence>
<sequence length="85" mass="8832">MQRQRVVAVTTTSAAASGRGSGYVVGPRLVLTSAHVTGPTGSPVEVFHPGHPQTYHGHVVWSGTPGGRDDAALVVIDDPAWRPPP</sequence>
<name>A0ABW3DQA2_9ACTN</name>
<dbReference type="SUPFAM" id="SSF50494">
    <property type="entry name" value="Trypsin-like serine proteases"/>
    <property type="match status" value="1"/>
</dbReference>
<evidence type="ECO:0008006" key="3">
    <source>
        <dbReference type="Google" id="ProtNLM"/>
    </source>
</evidence>
<evidence type="ECO:0000313" key="2">
    <source>
        <dbReference type="Proteomes" id="UP001597024"/>
    </source>
</evidence>
<reference evidence="2" key="1">
    <citation type="journal article" date="2019" name="Int. J. Syst. Evol. Microbiol.">
        <title>The Global Catalogue of Microorganisms (GCM) 10K type strain sequencing project: providing services to taxonomists for standard genome sequencing and annotation.</title>
        <authorList>
            <consortium name="The Broad Institute Genomics Platform"/>
            <consortium name="The Broad Institute Genome Sequencing Center for Infectious Disease"/>
            <person name="Wu L."/>
            <person name="Ma J."/>
        </authorList>
    </citation>
    <scope>NUCLEOTIDE SEQUENCE [LARGE SCALE GENOMIC DNA]</scope>
    <source>
        <strain evidence="2">CCUG 62974</strain>
    </source>
</reference>
<dbReference type="InterPro" id="IPR009003">
    <property type="entry name" value="Peptidase_S1_PA"/>
</dbReference>
<feature type="non-terminal residue" evidence="1">
    <location>
        <position position="85"/>
    </location>
</feature>
<accession>A0ABW3DQA2</accession>
<dbReference type="Gene3D" id="2.40.10.10">
    <property type="entry name" value="Trypsin-like serine proteases"/>
    <property type="match status" value="1"/>
</dbReference>
<organism evidence="1 2">
    <name type="scientific">Streptosporangium algeriense</name>
    <dbReference type="NCBI Taxonomy" id="1682748"/>
    <lineage>
        <taxon>Bacteria</taxon>
        <taxon>Bacillati</taxon>
        <taxon>Actinomycetota</taxon>
        <taxon>Actinomycetes</taxon>
        <taxon>Streptosporangiales</taxon>
        <taxon>Streptosporangiaceae</taxon>
        <taxon>Streptosporangium</taxon>
    </lineage>
</organism>
<protein>
    <recommendedName>
        <fullName evidence="3">Serine protease</fullName>
    </recommendedName>
</protein>
<dbReference type="InterPro" id="IPR043504">
    <property type="entry name" value="Peptidase_S1_PA_chymotrypsin"/>
</dbReference>
<dbReference type="Proteomes" id="UP001597024">
    <property type="component" value="Unassembled WGS sequence"/>
</dbReference>
<comment type="caution">
    <text evidence="1">The sequence shown here is derived from an EMBL/GenBank/DDBJ whole genome shotgun (WGS) entry which is preliminary data.</text>
</comment>
<keyword evidence="2" id="KW-1185">Reference proteome</keyword>
<gene>
    <name evidence="1" type="ORF">ACFQ08_15905</name>
</gene>
<dbReference type="EMBL" id="JBHTHX010000498">
    <property type="protein sequence ID" value="MFD0886031.1"/>
    <property type="molecule type" value="Genomic_DNA"/>
</dbReference>
<proteinExistence type="predicted"/>